<dbReference type="EMBL" id="CP001099">
    <property type="protein sequence ID" value="ACF11996.1"/>
    <property type="molecule type" value="Genomic_DNA"/>
</dbReference>
<dbReference type="KEGG" id="cpc:Cpar_1598"/>
<dbReference type="Proteomes" id="UP000008811">
    <property type="component" value="Chromosome"/>
</dbReference>
<organism evidence="1 2">
    <name type="scientific">Chlorobaculum parvum (strain DSM 263 / NCIMB 8327)</name>
    <name type="common">Chlorobium vibrioforme subsp. thiosulfatophilum</name>
    <dbReference type="NCBI Taxonomy" id="517417"/>
    <lineage>
        <taxon>Bacteria</taxon>
        <taxon>Pseudomonadati</taxon>
        <taxon>Chlorobiota</taxon>
        <taxon>Chlorobiia</taxon>
        <taxon>Chlorobiales</taxon>
        <taxon>Chlorobiaceae</taxon>
        <taxon>Chlorobaculum</taxon>
    </lineage>
</organism>
<dbReference type="AlphaFoldDB" id="B3QPZ3"/>
<gene>
    <name evidence="1" type="ordered locus">Cpar_1598</name>
</gene>
<evidence type="ECO:0000313" key="2">
    <source>
        <dbReference type="Proteomes" id="UP000008811"/>
    </source>
</evidence>
<protein>
    <submittedName>
        <fullName evidence="1">Uncharacterized protein</fullName>
    </submittedName>
</protein>
<keyword evidence="2" id="KW-1185">Reference proteome</keyword>
<accession>B3QPZ3</accession>
<name>B3QPZ3_CHLP8</name>
<reference evidence="1" key="1">
    <citation type="submission" date="2008-06" db="EMBL/GenBank/DDBJ databases">
        <title>Complete sequence of Chlorobaculum parvum NCIB 8327.</title>
        <authorList>
            <consortium name="US DOE Joint Genome Institute"/>
            <person name="Lucas S."/>
            <person name="Copeland A."/>
            <person name="Lapidus A."/>
            <person name="Glavina del Rio T."/>
            <person name="Dalin E."/>
            <person name="Tice H."/>
            <person name="Bruce D."/>
            <person name="Goodwin L."/>
            <person name="Pitluck S."/>
            <person name="Schmutz J."/>
            <person name="Larimer F."/>
            <person name="Land M."/>
            <person name="Hauser L."/>
            <person name="Kyrpides N."/>
            <person name="Mikhailova N."/>
            <person name="Zhao F."/>
            <person name="Li T."/>
            <person name="Liu Z."/>
            <person name="Overmann J."/>
            <person name="Bryant D.A."/>
            <person name="Richardson P."/>
        </authorList>
    </citation>
    <scope>NUCLEOTIDE SEQUENCE [LARGE SCALE GENOMIC DNA]</scope>
    <source>
        <strain evidence="1">NCIB 8327</strain>
    </source>
</reference>
<dbReference type="STRING" id="517417.Cpar_1598"/>
<evidence type="ECO:0000313" key="1">
    <source>
        <dbReference type="EMBL" id="ACF11996.1"/>
    </source>
</evidence>
<sequence length="61" mass="6891">MTARICYIEHAISSTRCSFNILLKNSPDSQVSLWILSVVGNSSASLKFPEVYVRKQDIPLY</sequence>
<proteinExistence type="predicted"/>
<dbReference type="HOGENOM" id="CLU_2914014_0_0_10"/>